<name>A0A9P5LKA8_9HYPO</name>
<dbReference type="AlphaFoldDB" id="A0A9P5LKA8"/>
<dbReference type="Proteomes" id="UP000722485">
    <property type="component" value="Unassembled WGS sequence"/>
</dbReference>
<gene>
    <name evidence="3" type="ORF">G7Z17_g2510</name>
</gene>
<dbReference type="SUPFAM" id="SSF56801">
    <property type="entry name" value="Acetyl-CoA synthetase-like"/>
    <property type="match status" value="1"/>
</dbReference>
<accession>A0A9P5LKA8</accession>
<organism evidence="3 4">
    <name type="scientific">Cylindrodendrum hubeiense</name>
    <dbReference type="NCBI Taxonomy" id="595255"/>
    <lineage>
        <taxon>Eukaryota</taxon>
        <taxon>Fungi</taxon>
        <taxon>Dikarya</taxon>
        <taxon>Ascomycota</taxon>
        <taxon>Pezizomycotina</taxon>
        <taxon>Sordariomycetes</taxon>
        <taxon>Hypocreomycetidae</taxon>
        <taxon>Hypocreales</taxon>
        <taxon>Nectriaceae</taxon>
        <taxon>Cylindrodendrum</taxon>
    </lineage>
</organism>
<feature type="domain" description="AMP-binding enzyme C-terminal" evidence="2">
    <location>
        <begin position="183"/>
        <end position="261"/>
    </location>
</feature>
<evidence type="ECO:0000313" key="4">
    <source>
        <dbReference type="Proteomes" id="UP000722485"/>
    </source>
</evidence>
<dbReference type="Pfam" id="PF00501">
    <property type="entry name" value="AMP-binding"/>
    <property type="match status" value="1"/>
</dbReference>
<protein>
    <submittedName>
        <fullName evidence="3">Uncharacterized protein</fullName>
    </submittedName>
</protein>
<feature type="domain" description="AMP-dependent synthetase/ligase" evidence="1">
    <location>
        <begin position="2"/>
        <end position="131"/>
    </location>
</feature>
<dbReference type="GO" id="GO:0016405">
    <property type="term" value="F:CoA-ligase activity"/>
    <property type="evidence" value="ECO:0007669"/>
    <property type="project" value="TreeGrafter"/>
</dbReference>
<dbReference type="EMBL" id="JAANBB010000025">
    <property type="protein sequence ID" value="KAF7555022.1"/>
    <property type="molecule type" value="Genomic_DNA"/>
</dbReference>
<dbReference type="Gene3D" id="3.40.50.12780">
    <property type="entry name" value="N-terminal domain of ligase-like"/>
    <property type="match status" value="1"/>
</dbReference>
<dbReference type="Gene3D" id="3.30.300.30">
    <property type="match status" value="1"/>
</dbReference>
<dbReference type="Pfam" id="PF13193">
    <property type="entry name" value="AMP-binding_C"/>
    <property type="match status" value="1"/>
</dbReference>
<reference evidence="3" key="1">
    <citation type="submission" date="2020-03" db="EMBL/GenBank/DDBJ databases">
        <title>Draft Genome Sequence of Cylindrodendrum hubeiense.</title>
        <authorList>
            <person name="Buettner E."/>
            <person name="Kellner H."/>
        </authorList>
    </citation>
    <scope>NUCLEOTIDE SEQUENCE</scope>
    <source>
        <strain evidence="3">IHI 201604</strain>
    </source>
</reference>
<comment type="caution">
    <text evidence="3">The sequence shown here is derived from an EMBL/GenBank/DDBJ whole genome shotgun (WGS) entry which is preliminary data.</text>
</comment>
<sequence>MKAMLDTIVDYQLRELILVPPLFIRLVQDAIVNQYDLTCVRRFSSGAAPLPPRVIEQLQEKFPWTGFKQGYGMTESCSCLTAHSPDNYDYEYSDTVGTILPSTELKFMDVRGNEVGEGEIWARGPQCAMGYVDNPQASIETFGRDGWLRTGDIGRMLANGCVQITGRIKEMVKVKGVGVAPAELEELLLTHPKVLDVAVIGKPDDYTGERPHACVVTATGILPSRKLCDELIKFVQGRKMRSKWIHGVTFITSVPKAGSGKILRRELKTHLSDLQIPIAKI</sequence>
<dbReference type="PANTHER" id="PTHR24096">
    <property type="entry name" value="LONG-CHAIN-FATTY-ACID--COA LIGASE"/>
    <property type="match status" value="1"/>
</dbReference>
<dbReference type="InterPro" id="IPR045851">
    <property type="entry name" value="AMP-bd_C_sf"/>
</dbReference>
<dbReference type="InterPro" id="IPR025110">
    <property type="entry name" value="AMP-bd_C"/>
</dbReference>
<dbReference type="PANTHER" id="PTHR24096:SF422">
    <property type="entry name" value="BCDNA.GH02901"/>
    <property type="match status" value="1"/>
</dbReference>
<evidence type="ECO:0000259" key="2">
    <source>
        <dbReference type="Pfam" id="PF13193"/>
    </source>
</evidence>
<dbReference type="InterPro" id="IPR042099">
    <property type="entry name" value="ANL_N_sf"/>
</dbReference>
<evidence type="ECO:0000259" key="1">
    <source>
        <dbReference type="Pfam" id="PF00501"/>
    </source>
</evidence>
<dbReference type="OrthoDB" id="6509636at2759"/>
<evidence type="ECO:0000313" key="3">
    <source>
        <dbReference type="EMBL" id="KAF7555022.1"/>
    </source>
</evidence>
<proteinExistence type="predicted"/>
<keyword evidence="4" id="KW-1185">Reference proteome</keyword>
<dbReference type="InterPro" id="IPR000873">
    <property type="entry name" value="AMP-dep_synth/lig_dom"/>
</dbReference>